<dbReference type="Gene3D" id="3.40.50.720">
    <property type="entry name" value="NAD(P)-binding Rossmann-like Domain"/>
    <property type="match status" value="2"/>
</dbReference>
<dbReference type="PANTHER" id="PTHR43558">
    <property type="entry name" value="REDUCTASE, PUTATIVE (AFU_ORTHOLOGUE AFUA_3G10540)-RELATED"/>
    <property type="match status" value="1"/>
</dbReference>
<keyword evidence="2" id="KW-1185">Reference proteome</keyword>
<dbReference type="Proteomes" id="UP000320333">
    <property type="component" value="Unassembled WGS sequence"/>
</dbReference>
<dbReference type="STRING" id="246404.A0A507ES23"/>
<name>A0A507ES23_9FUNG</name>
<dbReference type="InterPro" id="IPR053354">
    <property type="entry name" value="MGDG_epimerase"/>
</dbReference>
<dbReference type="AlphaFoldDB" id="A0A507ES23"/>
<sequence>MADRADEDARTDVADAMLKAMIPMNQTRFGNEDSAKLDKLATLLERISVRSQEAYMLQVVGHLPYAVLSALINTLFFTTREFQPIEKLLRLKSTNTLVLTKECIAPTLRFHLMNADALHQSLLRSIKSIARNFSSPFGCVELAVPSFPVFDAGTGRALSCFTRRGLDPGEAAHPLCEATSWSRRSPDFIERTDAPMGSASVVTTLDMFKRGMSIFAPSLEKVFLTQEKVVLAGSAVTACLLPWPQDIVELYQNEGRQLASIWDCLASLSLPTEILRKIDAFSQLSYNAKLAVNEALFNHFHSPRTSTFFEADLDLFFIANDAHADAEQVSRNVYATFCDIISQRKKVDLKCMVSASISKCSDTWIQRVPDSDGFSNKPEKHIIRYRGRRGKMSTRFRNKDARGWTLYKERHVAEQLAPRHILRTTNSITIVGLYPIRHAQLMLNVLRSKDELMLMCDQDCTAVTYDGTNVYANPRSLRAFNTRTNFVEARHLEENARVARMQKYGRRGFNSLMLEICKHYPRCDVKLSKKYCEILKNAPMRATASGANFMSDGAVIEGDGPRYIKSREDDYSLHYEQARVPYENFRFDAQNLNWTIEGLLTKQRWKDPAKRLFQKVPDGAASNYEEFHAEITKPGDESGRFGPLTFKHVKSAKASNVFQFSLSFESCYMCGETVPAEKSDDVWRMPVCTDCNDINVAKRNASANLNGKFAVVTGARIKIGQQAALKLLRCGATVHATTRFPLLLLNYFKSLPDSEAWWDRLFVHGLDFRNMNSVLEFCAYLNRALPKLDILIQNAAQTIQRTAKFNDALYGAELALLKTMQPSDKLKWRQVGNSVDATSGPYLLKAPNGEDEDESFINVNGRTIATSAVNSLSVNSGRHEPREETEQQIKIGNEWDISLGTDPLDSRSVTTWTQSLTDVSTSEIAEVMIINSIAPTLLMQQLLPLLSKKHGSTPSPSFVVNVSSREGIFNPGQSDANGASTSSGTHPHTNMAKAALNRLTQTCAGEFLKQGVYVTAVDPGWVSWMTPQKSDKTMVPPLTEADGAARVLDPVFVGLNDRDLLSGVLLRNFKVSAW</sequence>
<evidence type="ECO:0000313" key="2">
    <source>
        <dbReference type="Proteomes" id="UP000320333"/>
    </source>
</evidence>
<dbReference type="InterPro" id="IPR002347">
    <property type="entry name" value="SDR_fam"/>
</dbReference>
<accession>A0A507ES23</accession>
<dbReference type="OrthoDB" id="2145229at2759"/>
<proteinExistence type="predicted"/>
<evidence type="ECO:0000313" key="1">
    <source>
        <dbReference type="EMBL" id="TPX66651.1"/>
    </source>
</evidence>
<dbReference type="InterPro" id="IPR036291">
    <property type="entry name" value="NAD(P)-bd_dom_sf"/>
</dbReference>
<reference evidence="1 2" key="1">
    <citation type="journal article" date="2019" name="Sci. Rep.">
        <title>Comparative genomics of chytrid fungi reveal insights into the obligate biotrophic and pathogenic lifestyle of Synchytrium endobioticum.</title>
        <authorList>
            <person name="van de Vossenberg B.T.L.H."/>
            <person name="Warris S."/>
            <person name="Nguyen H.D.T."/>
            <person name="van Gent-Pelzer M.P.E."/>
            <person name="Joly D.L."/>
            <person name="van de Geest H.C."/>
            <person name="Bonants P.J.M."/>
            <person name="Smith D.S."/>
            <person name="Levesque C.A."/>
            <person name="van der Lee T.A.J."/>
        </authorList>
    </citation>
    <scope>NUCLEOTIDE SEQUENCE [LARGE SCALE GENOMIC DNA]</scope>
    <source>
        <strain evidence="1 2">CBS 675.73</strain>
    </source>
</reference>
<gene>
    <name evidence="1" type="ORF">CcCBS67573_g07759</name>
</gene>
<dbReference type="PANTHER" id="PTHR43558:SF8">
    <property type="entry name" value="SHORT-CHAIN DEHYDROGENASE_REDUCTASE FAMILY PROTEIN"/>
    <property type="match status" value="1"/>
</dbReference>
<dbReference type="SUPFAM" id="SSF51735">
    <property type="entry name" value="NAD(P)-binding Rossmann-fold domains"/>
    <property type="match status" value="1"/>
</dbReference>
<comment type="caution">
    <text evidence="1">The sequence shown here is derived from an EMBL/GenBank/DDBJ whole genome shotgun (WGS) entry which is preliminary data.</text>
</comment>
<organism evidence="1 2">
    <name type="scientific">Chytriomyces confervae</name>
    <dbReference type="NCBI Taxonomy" id="246404"/>
    <lineage>
        <taxon>Eukaryota</taxon>
        <taxon>Fungi</taxon>
        <taxon>Fungi incertae sedis</taxon>
        <taxon>Chytridiomycota</taxon>
        <taxon>Chytridiomycota incertae sedis</taxon>
        <taxon>Chytridiomycetes</taxon>
        <taxon>Chytridiales</taxon>
        <taxon>Chytriomycetaceae</taxon>
        <taxon>Chytriomyces</taxon>
    </lineage>
</organism>
<dbReference type="Pfam" id="PF00106">
    <property type="entry name" value="adh_short"/>
    <property type="match status" value="1"/>
</dbReference>
<dbReference type="EMBL" id="QEAP01000433">
    <property type="protein sequence ID" value="TPX66651.1"/>
    <property type="molecule type" value="Genomic_DNA"/>
</dbReference>
<protein>
    <submittedName>
        <fullName evidence="1">Uncharacterized protein</fullName>
    </submittedName>
</protein>